<name>A0AA37FB59_9ACTN</name>
<evidence type="ECO:0000313" key="2">
    <source>
        <dbReference type="EMBL" id="GHI44404.1"/>
    </source>
</evidence>
<evidence type="ECO:0000256" key="1">
    <source>
        <dbReference type="SAM" id="MobiDB-lite"/>
    </source>
</evidence>
<dbReference type="Proteomes" id="UP001051844">
    <property type="component" value="Unassembled WGS sequence"/>
</dbReference>
<dbReference type="AlphaFoldDB" id="A0AA37FB59"/>
<sequence>MGPGGSDEPRVVVAGAASASRCRGSLTRKIHLVGEGGCRPTTLLLTPGQWSDAQQMVEALGRIPEPKDQPAKKVSRLPTAPTRLPSPAVDRLGRCGRRT</sequence>
<gene>
    <name evidence="2" type="ORF">ScoT_05780</name>
</gene>
<evidence type="ECO:0000313" key="3">
    <source>
        <dbReference type="Proteomes" id="UP001051844"/>
    </source>
</evidence>
<protein>
    <submittedName>
        <fullName evidence="2">Uncharacterized protein</fullName>
    </submittedName>
</protein>
<organism evidence="2 3">
    <name type="scientific">Streptomyces albidoflavus</name>
    <dbReference type="NCBI Taxonomy" id="1886"/>
    <lineage>
        <taxon>Bacteria</taxon>
        <taxon>Bacillati</taxon>
        <taxon>Actinomycetota</taxon>
        <taxon>Actinomycetes</taxon>
        <taxon>Kitasatosporales</taxon>
        <taxon>Streptomycetaceae</taxon>
        <taxon>Streptomyces</taxon>
        <taxon>Streptomyces albidoflavus group</taxon>
    </lineage>
</organism>
<comment type="caution">
    <text evidence="2">The sequence shown here is derived from an EMBL/GenBank/DDBJ whole genome shotgun (WGS) entry which is preliminary data.</text>
</comment>
<proteinExistence type="predicted"/>
<dbReference type="EMBL" id="BNDZ01000003">
    <property type="protein sequence ID" value="GHI44404.1"/>
    <property type="molecule type" value="Genomic_DNA"/>
</dbReference>
<accession>A0AA37FB59</accession>
<reference evidence="2" key="1">
    <citation type="submission" date="2022-09" db="EMBL/GenBank/DDBJ databases">
        <title>Whole genome shotgun sequence of Streptomyces albidoflavus NBRC 12854.</title>
        <authorList>
            <person name="Komaki H."/>
            <person name="Tamura T."/>
        </authorList>
    </citation>
    <scope>NUCLEOTIDE SEQUENCE</scope>
    <source>
        <strain evidence="2">NBRC 12854</strain>
    </source>
</reference>
<feature type="region of interest" description="Disordered" evidence="1">
    <location>
        <begin position="64"/>
        <end position="99"/>
    </location>
</feature>